<keyword evidence="2" id="KW-1185">Reference proteome</keyword>
<organism evidence="1 2">
    <name type="scientific">Marinomonas spartinae</name>
    <dbReference type="NCBI Taxonomy" id="1792290"/>
    <lineage>
        <taxon>Bacteria</taxon>
        <taxon>Pseudomonadati</taxon>
        <taxon>Pseudomonadota</taxon>
        <taxon>Gammaproteobacteria</taxon>
        <taxon>Oceanospirillales</taxon>
        <taxon>Oceanospirillaceae</taxon>
        <taxon>Marinomonas</taxon>
    </lineage>
</organism>
<dbReference type="Proteomes" id="UP000092544">
    <property type="component" value="Unassembled WGS sequence"/>
</dbReference>
<name>A0A1A8TVY7_9GAMM</name>
<dbReference type="EMBL" id="FLOB01000020">
    <property type="protein sequence ID" value="SBS37630.1"/>
    <property type="molecule type" value="Genomic_DNA"/>
</dbReference>
<accession>A0A1A8TVY7</accession>
<protein>
    <submittedName>
        <fullName evidence="1">Uncharacterized protein</fullName>
    </submittedName>
</protein>
<gene>
    <name evidence="1" type="ORF">MSP8886_04203</name>
</gene>
<evidence type="ECO:0000313" key="2">
    <source>
        <dbReference type="Proteomes" id="UP000092544"/>
    </source>
</evidence>
<evidence type="ECO:0000313" key="1">
    <source>
        <dbReference type="EMBL" id="SBS37630.1"/>
    </source>
</evidence>
<dbReference type="AlphaFoldDB" id="A0A1A8TVY7"/>
<sequence length="45" mass="5350">MCPVLLDGRMALRYSEPFFLQIEVLLHASRRSIEILWAFSAFKFF</sequence>
<reference evidence="1 2" key="1">
    <citation type="submission" date="2016-06" db="EMBL/GenBank/DDBJ databases">
        <authorList>
            <person name="Kjaerup R.B."/>
            <person name="Dalgaard T.S."/>
            <person name="Juul-Madsen H.R."/>
        </authorList>
    </citation>
    <scope>NUCLEOTIDE SEQUENCE [LARGE SCALE GENOMIC DNA]</scope>
    <source>
        <strain evidence="1 2">CECT 8886</strain>
    </source>
</reference>
<proteinExistence type="predicted"/>